<dbReference type="GO" id="GO:0042797">
    <property type="term" value="P:tRNA transcription by RNA polymerase III"/>
    <property type="evidence" value="ECO:0007669"/>
    <property type="project" value="TreeGrafter"/>
</dbReference>
<feature type="domain" description="Nucleotide-diphospho-sugar transferase" evidence="7">
    <location>
        <begin position="302"/>
        <end position="415"/>
    </location>
</feature>
<evidence type="ECO:0000313" key="9">
    <source>
        <dbReference type="Proteomes" id="UP000239649"/>
    </source>
</evidence>
<evidence type="ECO:0000313" key="8">
    <source>
        <dbReference type="EMBL" id="PSC76104.1"/>
    </source>
</evidence>
<dbReference type="NCBIfam" id="NF002208">
    <property type="entry name" value="PRK01099.1-3"/>
    <property type="match status" value="1"/>
</dbReference>
<feature type="compositionally biased region" description="Acidic residues" evidence="6">
    <location>
        <begin position="17"/>
        <end position="40"/>
    </location>
</feature>
<dbReference type="InterPro" id="IPR020708">
    <property type="entry name" value="DNA-dir_RNA_polK_14-18kDa_CS"/>
</dbReference>
<name>A0A2P6VPS2_9CHLO</name>
<protein>
    <submittedName>
        <fullName evidence="8">DNA-directed RNA polymerases and III subunit RPABC2</fullName>
    </submittedName>
</protein>
<evidence type="ECO:0000256" key="4">
    <source>
        <dbReference type="ARBA" id="ARBA00023242"/>
    </source>
</evidence>
<dbReference type="InterPro" id="IPR006111">
    <property type="entry name" value="Rpo6/Rpb6"/>
</dbReference>
<dbReference type="STRING" id="554055.A0A2P6VPS2"/>
<organism evidence="8 9">
    <name type="scientific">Micractinium conductrix</name>
    <dbReference type="NCBI Taxonomy" id="554055"/>
    <lineage>
        <taxon>Eukaryota</taxon>
        <taxon>Viridiplantae</taxon>
        <taxon>Chlorophyta</taxon>
        <taxon>core chlorophytes</taxon>
        <taxon>Trebouxiophyceae</taxon>
        <taxon>Chlorellales</taxon>
        <taxon>Chlorellaceae</taxon>
        <taxon>Chlorella clade</taxon>
        <taxon>Micractinium</taxon>
    </lineage>
</organism>
<dbReference type="SUPFAM" id="SSF63562">
    <property type="entry name" value="RPB6/omega subunit-like"/>
    <property type="match status" value="1"/>
</dbReference>
<dbReference type="InterPro" id="IPR005069">
    <property type="entry name" value="Nucl-diP-sugar_transferase"/>
</dbReference>
<dbReference type="PIRSF" id="PIRSF500154">
    <property type="entry name" value="RPB6"/>
    <property type="match status" value="1"/>
</dbReference>
<evidence type="ECO:0000256" key="3">
    <source>
        <dbReference type="ARBA" id="ARBA00023163"/>
    </source>
</evidence>
<dbReference type="InterPro" id="IPR028363">
    <property type="entry name" value="RPB6"/>
</dbReference>
<keyword evidence="3" id="KW-0804">Transcription</keyword>
<accession>A0A2P6VPS2</accession>
<dbReference type="PANTHER" id="PTHR47227">
    <property type="entry name" value="DNA-DIRECTED RNA POLYMERASE SUBUNIT K"/>
    <property type="match status" value="1"/>
</dbReference>
<gene>
    <name evidence="8" type="primary">g829</name>
    <name evidence="8" type="ORF">C2E20_0829</name>
</gene>
<evidence type="ECO:0000256" key="5">
    <source>
        <dbReference type="ARBA" id="ARBA00025773"/>
    </source>
</evidence>
<feature type="region of interest" description="Disordered" evidence="6">
    <location>
        <begin position="153"/>
        <end position="194"/>
    </location>
</feature>
<dbReference type="PIRSF" id="PIRSF000778">
    <property type="entry name" value="RpoK/RPB6"/>
    <property type="match status" value="1"/>
</dbReference>
<dbReference type="AlphaFoldDB" id="A0A2P6VPS2"/>
<proteinExistence type="inferred from homology"/>
<dbReference type="InterPro" id="IPR036161">
    <property type="entry name" value="RPB6/omega-like_sf"/>
</dbReference>
<feature type="compositionally biased region" description="Low complexity" evidence="6">
    <location>
        <begin position="182"/>
        <end position="194"/>
    </location>
</feature>
<dbReference type="GO" id="GO:0005665">
    <property type="term" value="C:RNA polymerase II, core complex"/>
    <property type="evidence" value="ECO:0007669"/>
    <property type="project" value="InterPro"/>
</dbReference>
<dbReference type="GO" id="GO:0005736">
    <property type="term" value="C:RNA polymerase I complex"/>
    <property type="evidence" value="ECO:0007669"/>
    <property type="project" value="TreeGrafter"/>
</dbReference>
<evidence type="ECO:0000259" key="7">
    <source>
        <dbReference type="Pfam" id="PF03407"/>
    </source>
</evidence>
<dbReference type="Gene3D" id="3.90.940.10">
    <property type="match status" value="1"/>
</dbReference>
<dbReference type="PANTHER" id="PTHR47227:SF5">
    <property type="entry name" value="DNA-DIRECTED RNA POLYMERASES I, II, AND III SUBUNIT RPABC2"/>
    <property type="match status" value="1"/>
</dbReference>
<reference evidence="8 9" key="1">
    <citation type="journal article" date="2018" name="Plant J.">
        <title>Genome sequences of Chlorella sorokiniana UTEX 1602 and Micractinium conductrix SAG 241.80: implications to maltose excretion by a green alga.</title>
        <authorList>
            <person name="Arriola M.B."/>
            <person name="Velmurugan N."/>
            <person name="Zhang Y."/>
            <person name="Plunkett M.H."/>
            <person name="Hondzo H."/>
            <person name="Barney B.M."/>
        </authorList>
    </citation>
    <scope>NUCLEOTIDE SEQUENCE [LARGE SCALE GENOMIC DNA]</scope>
    <source>
        <strain evidence="8 9">SAG 241.80</strain>
    </source>
</reference>
<dbReference type="HAMAP" id="MF_00192">
    <property type="entry name" value="RNApol_arch_Rpo6"/>
    <property type="match status" value="1"/>
</dbReference>
<keyword evidence="2 8" id="KW-0240">DNA-directed RNA polymerase</keyword>
<keyword evidence="9" id="KW-1185">Reference proteome</keyword>
<feature type="region of interest" description="Disordered" evidence="6">
    <location>
        <begin position="850"/>
        <end position="900"/>
    </location>
</feature>
<feature type="compositionally biased region" description="Low complexity" evidence="6">
    <location>
        <begin position="862"/>
        <end position="882"/>
    </location>
</feature>
<comment type="subcellular location">
    <subcellularLocation>
        <location evidence="1">Nucleus</location>
    </subcellularLocation>
</comment>
<dbReference type="SMART" id="SM01409">
    <property type="entry name" value="RNA_pol_Rpb6"/>
    <property type="match status" value="1"/>
</dbReference>
<dbReference type="InterPro" id="IPR006110">
    <property type="entry name" value="Pol_omega/Rpo6/RPB6"/>
</dbReference>
<dbReference type="GO" id="GO:0003899">
    <property type="term" value="F:DNA-directed RNA polymerase activity"/>
    <property type="evidence" value="ECO:0007669"/>
    <property type="project" value="InterPro"/>
</dbReference>
<dbReference type="GO" id="GO:0006360">
    <property type="term" value="P:transcription by RNA polymerase I"/>
    <property type="evidence" value="ECO:0007669"/>
    <property type="project" value="TreeGrafter"/>
</dbReference>
<dbReference type="GO" id="GO:0005666">
    <property type="term" value="C:RNA polymerase III complex"/>
    <property type="evidence" value="ECO:0007669"/>
    <property type="project" value="TreeGrafter"/>
</dbReference>
<dbReference type="Pfam" id="PF03407">
    <property type="entry name" value="Nucleotid_trans"/>
    <property type="match status" value="1"/>
</dbReference>
<comment type="similarity">
    <text evidence="5">Belongs to the archaeal Rpo6/eukaryotic RPB6 RNA polymerase subunit family.</text>
</comment>
<feature type="region of interest" description="Disordered" evidence="6">
    <location>
        <begin position="1"/>
        <end position="46"/>
    </location>
</feature>
<dbReference type="GO" id="GO:0003677">
    <property type="term" value="F:DNA binding"/>
    <property type="evidence" value="ECO:0007669"/>
    <property type="project" value="InterPro"/>
</dbReference>
<evidence type="ECO:0000256" key="6">
    <source>
        <dbReference type="SAM" id="MobiDB-lite"/>
    </source>
</evidence>
<dbReference type="Pfam" id="PF01192">
    <property type="entry name" value="RNA_pol_Rpb6"/>
    <property type="match status" value="1"/>
</dbReference>
<dbReference type="PROSITE" id="PS01111">
    <property type="entry name" value="RNA_POL_K_14KD"/>
    <property type="match status" value="1"/>
</dbReference>
<dbReference type="GO" id="GO:0006366">
    <property type="term" value="P:transcription by RNA polymerase II"/>
    <property type="evidence" value="ECO:0007669"/>
    <property type="project" value="TreeGrafter"/>
</dbReference>
<sequence length="900" mass="97832">MADDGEDFFGSGANDFAADEFGEDEVAEDNPWGEEEDQDLAEGAQEQQVEILEQGPGQGAAGQQQADRPRITTRYLTKYEKARVLGTRALQISMNAPVMVEVGMETDPLEIAYKELREKKIPFIIRRYLPDNSYEDWSLAELIIPERRQEAPRVFDETESSAAAAPAMGQAGGHSGPEQPTQPQAQAGDAAQQAEVAQLSGSAADLACDESGLCSVGKVGHFRGDVATNEELTQLLSALAFKQEIMFVTAHPKDIASAVNAVLGARALGLAHAFIFVWEEDDCALPTPRFAGEVSCAWSSRRYEPLTGRFHDTMAMRWEVASRMLRMRYNVLSLDADVSLLDDPYRYFKAPPFSKYNALFHRDAVDSDGVNCGVMYWQNCHPSGPAVHMVVELTDRTLRQREDPAAMQRVYTERWQAGESTWEQNTWDDMVMGAAAGVPTIRAPGEPLSEKGWYAENMAVKAKGYERMPRVEVEWPAAWRQRTLYLKGPVDAIEGLRFPMPHNESWWAEHKHLFYPPQRGPASTAYFELVRSAASEPLVEVIAHAAYSFTPGGSGLWKQYFVKGNGWWRWEVSEAFSPGGDVLGLNASQPRLLMLAPGVALHTETEEAFRAEVVKLARLSEALGRSLVVPNPPCDSAWLGVLPNTHDEDKRFQPGSPQDAGVPVWPDVYDGMSVVQFPDFKRRHRGTANATYCHWLRALTQGCVALMPTHIDALAWMERALPAEQATPGNGNTLWVAEWRAASGEDGLGAHPQQGLAAEAPRVSQPAVALTAAAAIEAARALEGAPVLFLGAVPQLADESGLPLLPQAAAEECYFVQNPQQQLETSGTTEEGLKVRRARREAGAAAAAASAGAAADGGGGASTAAAAAADDGAAETEPAAATSRRRWRYGGGSIRSSSSK</sequence>
<dbReference type="EMBL" id="LHPF02000001">
    <property type="protein sequence ID" value="PSC76104.1"/>
    <property type="molecule type" value="Genomic_DNA"/>
</dbReference>
<evidence type="ECO:0000256" key="2">
    <source>
        <dbReference type="ARBA" id="ARBA00022478"/>
    </source>
</evidence>
<keyword evidence="4" id="KW-0539">Nucleus</keyword>
<evidence type="ECO:0000256" key="1">
    <source>
        <dbReference type="ARBA" id="ARBA00004123"/>
    </source>
</evidence>
<comment type="caution">
    <text evidence="8">The sequence shown here is derived from an EMBL/GenBank/DDBJ whole genome shotgun (WGS) entry which is preliminary data.</text>
</comment>
<dbReference type="OrthoDB" id="259769at2759"/>
<dbReference type="Proteomes" id="UP000239649">
    <property type="component" value="Unassembled WGS sequence"/>
</dbReference>